<organism evidence="3">
    <name type="scientific">Harpegnathos saltator</name>
    <name type="common">Jerdon's jumping ant</name>
    <dbReference type="NCBI Taxonomy" id="610380"/>
    <lineage>
        <taxon>Eukaryota</taxon>
        <taxon>Metazoa</taxon>
        <taxon>Ecdysozoa</taxon>
        <taxon>Arthropoda</taxon>
        <taxon>Hexapoda</taxon>
        <taxon>Insecta</taxon>
        <taxon>Pterygota</taxon>
        <taxon>Neoptera</taxon>
        <taxon>Endopterygota</taxon>
        <taxon>Hymenoptera</taxon>
        <taxon>Apocrita</taxon>
        <taxon>Aculeata</taxon>
        <taxon>Formicoidea</taxon>
        <taxon>Formicidae</taxon>
        <taxon>Ponerinae</taxon>
        <taxon>Ponerini</taxon>
        <taxon>Harpegnathos</taxon>
    </lineage>
</organism>
<gene>
    <name evidence="2" type="ORF">EAI_06455</name>
</gene>
<reference evidence="2 3" key="1">
    <citation type="journal article" date="2010" name="Science">
        <title>Genomic comparison of the ants Camponotus floridanus and Harpegnathos saltator.</title>
        <authorList>
            <person name="Bonasio R."/>
            <person name="Zhang G."/>
            <person name="Ye C."/>
            <person name="Mutti N.S."/>
            <person name="Fang X."/>
            <person name="Qin N."/>
            <person name="Donahue G."/>
            <person name="Yang P."/>
            <person name="Li Q."/>
            <person name="Li C."/>
            <person name="Zhang P."/>
            <person name="Huang Z."/>
            <person name="Berger S.L."/>
            <person name="Reinberg D."/>
            <person name="Wang J."/>
            <person name="Liebig J."/>
        </authorList>
    </citation>
    <scope>NUCLEOTIDE SEQUENCE [LARGE SCALE GENOMIC DNA]</scope>
    <source>
        <strain evidence="2 3">R22 G/1</strain>
    </source>
</reference>
<accession>E2BL82</accession>
<dbReference type="EMBL" id="GL448959">
    <property type="protein sequence ID" value="EFN83549.1"/>
    <property type="molecule type" value="Genomic_DNA"/>
</dbReference>
<sequence length="111" mass="11927">MEVGEARTHTPTDDAPAVPLPQREKRKRGVTANVSPPAGSRKRGRWEMFPSRQKQRRIRGGNIKVGIPCVSVEAPVKEAIIAEAPPGETEAALSPLDISPEGAVVSRPEEA</sequence>
<feature type="region of interest" description="Disordered" evidence="1">
    <location>
        <begin position="1"/>
        <end position="60"/>
    </location>
</feature>
<name>E2BL82_HARSA</name>
<evidence type="ECO:0000313" key="2">
    <source>
        <dbReference type="EMBL" id="EFN83549.1"/>
    </source>
</evidence>
<dbReference type="AlphaFoldDB" id="E2BL82"/>
<feature type="region of interest" description="Disordered" evidence="1">
    <location>
        <begin position="87"/>
        <end position="111"/>
    </location>
</feature>
<dbReference type="Proteomes" id="UP000008237">
    <property type="component" value="Unassembled WGS sequence"/>
</dbReference>
<evidence type="ECO:0000256" key="1">
    <source>
        <dbReference type="SAM" id="MobiDB-lite"/>
    </source>
</evidence>
<protein>
    <submittedName>
        <fullName evidence="2">Uncharacterized protein</fullName>
    </submittedName>
</protein>
<feature type="compositionally biased region" description="Basic and acidic residues" evidence="1">
    <location>
        <begin position="1"/>
        <end position="12"/>
    </location>
</feature>
<dbReference type="InParanoid" id="E2BL82"/>
<keyword evidence="3" id="KW-1185">Reference proteome</keyword>
<proteinExistence type="predicted"/>
<evidence type="ECO:0000313" key="3">
    <source>
        <dbReference type="Proteomes" id="UP000008237"/>
    </source>
</evidence>